<feature type="active site" description="Proton acceptor" evidence="4">
    <location>
        <position position="362"/>
    </location>
</feature>
<gene>
    <name evidence="6" type="ORF">B0H16DRAFT_1634829</name>
</gene>
<dbReference type="SUPFAM" id="SSF53474">
    <property type="entry name" value="alpha/beta-Hydrolases"/>
    <property type="match status" value="1"/>
</dbReference>
<evidence type="ECO:0000256" key="4">
    <source>
        <dbReference type="PIRSR" id="PIRSR001112-1"/>
    </source>
</evidence>
<organism evidence="6 7">
    <name type="scientific">Mycena metata</name>
    <dbReference type="NCBI Taxonomy" id="1033252"/>
    <lineage>
        <taxon>Eukaryota</taxon>
        <taxon>Fungi</taxon>
        <taxon>Dikarya</taxon>
        <taxon>Basidiomycota</taxon>
        <taxon>Agaricomycotina</taxon>
        <taxon>Agaricomycetes</taxon>
        <taxon>Agaricomycetidae</taxon>
        <taxon>Agaricales</taxon>
        <taxon>Marasmiineae</taxon>
        <taxon>Mycenaceae</taxon>
        <taxon>Mycena</taxon>
    </lineage>
</organism>
<dbReference type="AlphaFoldDB" id="A0AAD7GW50"/>
<reference evidence="6" key="1">
    <citation type="submission" date="2023-03" db="EMBL/GenBank/DDBJ databases">
        <title>Massive genome expansion in bonnet fungi (Mycena s.s.) driven by repeated elements and novel gene families across ecological guilds.</title>
        <authorList>
            <consortium name="Lawrence Berkeley National Laboratory"/>
            <person name="Harder C.B."/>
            <person name="Miyauchi S."/>
            <person name="Viragh M."/>
            <person name="Kuo A."/>
            <person name="Thoen E."/>
            <person name="Andreopoulos B."/>
            <person name="Lu D."/>
            <person name="Skrede I."/>
            <person name="Drula E."/>
            <person name="Henrissat B."/>
            <person name="Morin E."/>
            <person name="Kohler A."/>
            <person name="Barry K."/>
            <person name="LaButti K."/>
            <person name="Morin E."/>
            <person name="Salamov A."/>
            <person name="Lipzen A."/>
            <person name="Mereny Z."/>
            <person name="Hegedus B."/>
            <person name="Baldrian P."/>
            <person name="Stursova M."/>
            <person name="Weitz H."/>
            <person name="Taylor A."/>
            <person name="Grigoriev I.V."/>
            <person name="Nagy L.G."/>
            <person name="Martin F."/>
            <person name="Kauserud H."/>
        </authorList>
    </citation>
    <scope>NUCLEOTIDE SEQUENCE</scope>
    <source>
        <strain evidence="6">CBHHK182m</strain>
    </source>
</reference>
<keyword evidence="7" id="KW-1185">Reference proteome</keyword>
<keyword evidence="2" id="KW-0058">Aromatic hydrocarbons catabolism</keyword>
<name>A0AAD7GW50_9AGAR</name>
<comment type="caution">
    <text evidence="6">The sequence shown here is derived from an EMBL/GenBank/DDBJ whole genome shotgun (WGS) entry which is preliminary data.</text>
</comment>
<dbReference type="Gene3D" id="3.40.50.1820">
    <property type="entry name" value="alpha/beta hydrolase"/>
    <property type="match status" value="1"/>
</dbReference>
<feature type="active site" description="Nucleophile" evidence="4">
    <location>
        <position position="179"/>
    </location>
</feature>
<evidence type="ECO:0000259" key="5">
    <source>
        <dbReference type="Pfam" id="PF06441"/>
    </source>
</evidence>
<dbReference type="EMBL" id="JARKIB010000455">
    <property type="protein sequence ID" value="KAJ7706618.1"/>
    <property type="molecule type" value="Genomic_DNA"/>
</dbReference>
<dbReference type="PRINTS" id="PR00412">
    <property type="entry name" value="EPOXHYDRLASE"/>
</dbReference>
<evidence type="ECO:0000256" key="3">
    <source>
        <dbReference type="ARBA" id="ARBA00022801"/>
    </source>
</evidence>
<dbReference type="Pfam" id="PF06441">
    <property type="entry name" value="EHN"/>
    <property type="match status" value="1"/>
</dbReference>
<dbReference type="InterPro" id="IPR029058">
    <property type="entry name" value="AB_hydrolase_fold"/>
</dbReference>
<sequence length="407" mass="45313">MAESAYKISVPNSLLDTLHQKLALTTLPDELEGAGWDYGVPLADVKRLLARWQDGYDWRRHEAQLNAEMPQFTRPISVDGHGTLSIHYVHQRSEVAEAIPLLYVHGWPGSFFEGRKILPLLSKESVGHPSFHVVVLGLPGYGFSEAPSKKGFGMKQYAEVGNKLMLALGYNEYVTQGGDWGFPITKKIAQLYGGKHSKAWHTNMPIGVQPTDSEGQLELTPREKAGLERTIWFRSKGRGYFMEQSTVPQTLGYALADSPVGLLAWIYEKLVLWTDNYPWDDDEVLTWISIFWFSCSGPAASLRIYFEFTAESEASHSQPEAAPPTIPLGLSHFPDDIVSFPRIWCRGIGNIVFAHEHESGGHFAAYERPNELVDDLRRMFGRDGPAFGVVSGMPGYPAGNGSNSSRL</sequence>
<evidence type="ECO:0000313" key="6">
    <source>
        <dbReference type="EMBL" id="KAJ7706618.1"/>
    </source>
</evidence>
<dbReference type="InterPro" id="IPR016292">
    <property type="entry name" value="Epoxide_hydrolase"/>
</dbReference>
<evidence type="ECO:0000313" key="7">
    <source>
        <dbReference type="Proteomes" id="UP001215598"/>
    </source>
</evidence>
<dbReference type="PANTHER" id="PTHR21661">
    <property type="entry name" value="EPOXIDE HYDROLASE 1-RELATED"/>
    <property type="match status" value="1"/>
</dbReference>
<dbReference type="Proteomes" id="UP001215598">
    <property type="component" value="Unassembled WGS sequence"/>
</dbReference>
<protein>
    <submittedName>
        <fullName evidence="6">Alpha/Beta hydrolase protein</fullName>
    </submittedName>
</protein>
<dbReference type="InterPro" id="IPR000639">
    <property type="entry name" value="Epox_hydrolase-like"/>
</dbReference>
<evidence type="ECO:0000256" key="2">
    <source>
        <dbReference type="ARBA" id="ARBA00022797"/>
    </source>
</evidence>
<dbReference type="InterPro" id="IPR010497">
    <property type="entry name" value="Epoxide_hydro_N"/>
</dbReference>
<comment type="similarity">
    <text evidence="1">Belongs to the peptidase S33 family.</text>
</comment>
<accession>A0AAD7GW50</accession>
<dbReference type="GO" id="GO:0097176">
    <property type="term" value="P:epoxide metabolic process"/>
    <property type="evidence" value="ECO:0007669"/>
    <property type="project" value="TreeGrafter"/>
</dbReference>
<keyword evidence="3 6" id="KW-0378">Hydrolase</keyword>
<evidence type="ECO:0000256" key="1">
    <source>
        <dbReference type="ARBA" id="ARBA00010088"/>
    </source>
</evidence>
<proteinExistence type="inferred from homology"/>
<dbReference type="GO" id="GO:0004301">
    <property type="term" value="F:epoxide hydrolase activity"/>
    <property type="evidence" value="ECO:0007669"/>
    <property type="project" value="TreeGrafter"/>
</dbReference>
<feature type="active site" description="Proton donor" evidence="4">
    <location>
        <position position="305"/>
    </location>
</feature>
<feature type="domain" description="Epoxide hydrolase N-terminal" evidence="5">
    <location>
        <begin position="5"/>
        <end position="113"/>
    </location>
</feature>
<dbReference type="PANTHER" id="PTHR21661:SF35">
    <property type="entry name" value="EPOXIDE HYDROLASE"/>
    <property type="match status" value="1"/>
</dbReference>
<dbReference type="PIRSF" id="PIRSF001112">
    <property type="entry name" value="Epoxide_hydrolase"/>
    <property type="match status" value="1"/>
</dbReference>